<dbReference type="GO" id="GO:0005768">
    <property type="term" value="C:endosome"/>
    <property type="evidence" value="ECO:0007669"/>
    <property type="project" value="TreeGrafter"/>
</dbReference>
<feature type="coiled-coil region" evidence="2">
    <location>
        <begin position="299"/>
        <end position="330"/>
    </location>
</feature>
<evidence type="ECO:0000256" key="3">
    <source>
        <dbReference type="SAM" id="MobiDB-lite"/>
    </source>
</evidence>
<dbReference type="Pfam" id="PF03097">
    <property type="entry name" value="BRO1"/>
    <property type="match status" value="1"/>
</dbReference>
<dbReference type="InterPro" id="IPR004328">
    <property type="entry name" value="BRO1_dom"/>
</dbReference>
<reference evidence="5 6" key="1">
    <citation type="journal article" date="2018" name="PLoS Pathog.">
        <title>Evolution of structural diversity of trichothecenes, a family of toxins produced by plant pathogenic and entomopathogenic fungi.</title>
        <authorList>
            <person name="Proctor R.H."/>
            <person name="McCormick S.P."/>
            <person name="Kim H.S."/>
            <person name="Cardoza R.E."/>
            <person name="Stanley A.M."/>
            <person name="Lindo L."/>
            <person name="Kelly A."/>
            <person name="Brown D.W."/>
            <person name="Lee T."/>
            <person name="Vaughan M.M."/>
            <person name="Alexander N.J."/>
            <person name="Busman M."/>
            <person name="Gutierrez S."/>
        </authorList>
    </citation>
    <scope>NUCLEOTIDE SEQUENCE [LARGE SCALE GENOMIC DNA]</scope>
    <source>
        <strain evidence="5 6">IBT 40837</strain>
    </source>
</reference>
<evidence type="ECO:0000313" key="6">
    <source>
        <dbReference type="Proteomes" id="UP000266272"/>
    </source>
</evidence>
<feature type="compositionally biased region" description="Low complexity" evidence="3">
    <location>
        <begin position="776"/>
        <end position="810"/>
    </location>
</feature>
<feature type="compositionally biased region" description="Polar residues" evidence="3">
    <location>
        <begin position="877"/>
        <end position="890"/>
    </location>
</feature>
<dbReference type="PROSITE" id="PS51180">
    <property type="entry name" value="BRO1"/>
    <property type="match status" value="1"/>
</dbReference>
<feature type="compositionally biased region" description="Gly residues" evidence="3">
    <location>
        <begin position="865"/>
        <end position="876"/>
    </location>
</feature>
<dbReference type="PANTHER" id="PTHR23030">
    <property type="entry name" value="PCD6 INTERACTING PROTEIN-RELATED"/>
    <property type="match status" value="1"/>
</dbReference>
<dbReference type="InterPro" id="IPR038499">
    <property type="entry name" value="BRO1_sf"/>
</dbReference>
<evidence type="ECO:0000256" key="1">
    <source>
        <dbReference type="ARBA" id="ARBA00038154"/>
    </source>
</evidence>
<dbReference type="PANTHER" id="PTHR23030:SF39">
    <property type="entry name" value="PROGRAMMED CELL DEATH 6-INTERACTING PROTEIN"/>
    <property type="match status" value="1"/>
</dbReference>
<dbReference type="Pfam" id="PF13949">
    <property type="entry name" value="ALIX_LYPXL_bnd"/>
    <property type="match status" value="1"/>
</dbReference>
<comment type="similarity">
    <text evidence="1">Belongs to the palA/RIM20 family.</text>
</comment>
<feature type="coiled-coil region" evidence="2">
    <location>
        <begin position="647"/>
        <end position="674"/>
    </location>
</feature>
<dbReference type="Proteomes" id="UP000266272">
    <property type="component" value="Unassembled WGS sequence"/>
</dbReference>
<keyword evidence="2" id="KW-0175">Coiled coil</keyword>
<accession>A0A395NZA3</accession>
<dbReference type="SMART" id="SM01041">
    <property type="entry name" value="BRO1"/>
    <property type="match status" value="1"/>
</dbReference>
<protein>
    <submittedName>
        <fullName evidence="5">Ph-response regulator pala rim20</fullName>
    </submittedName>
</protein>
<feature type="region of interest" description="Disordered" evidence="3">
    <location>
        <begin position="751"/>
        <end position="890"/>
    </location>
</feature>
<dbReference type="OrthoDB" id="64867at2759"/>
<dbReference type="AlphaFoldDB" id="A0A395NZA3"/>
<dbReference type="EMBL" id="PXOA01000049">
    <property type="protein sequence ID" value="RFU81425.1"/>
    <property type="molecule type" value="Genomic_DNA"/>
</dbReference>
<dbReference type="CDD" id="cd09241">
    <property type="entry name" value="BRO1_ScRim20-like"/>
    <property type="match status" value="1"/>
</dbReference>
<evidence type="ECO:0000256" key="2">
    <source>
        <dbReference type="SAM" id="Coils"/>
    </source>
</evidence>
<dbReference type="Gene3D" id="1.20.140.50">
    <property type="entry name" value="alix/aip1 like domains"/>
    <property type="match status" value="1"/>
</dbReference>
<evidence type="ECO:0000313" key="5">
    <source>
        <dbReference type="EMBL" id="RFU81425.1"/>
    </source>
</evidence>
<dbReference type="InterPro" id="IPR025304">
    <property type="entry name" value="ALIX_V_dom"/>
</dbReference>
<name>A0A395NZA3_TRIAR</name>
<dbReference type="STRING" id="490622.A0A395NZA3"/>
<proteinExistence type="inferred from homology"/>
<comment type="caution">
    <text evidence="5">The sequence shown here is derived from an EMBL/GenBank/DDBJ whole genome shotgun (WGS) entry which is preliminary data.</text>
</comment>
<evidence type="ECO:0000259" key="4">
    <source>
        <dbReference type="PROSITE" id="PS51180"/>
    </source>
</evidence>
<feature type="compositionally biased region" description="Polar residues" evidence="3">
    <location>
        <begin position="751"/>
        <end position="770"/>
    </location>
</feature>
<dbReference type="Gene3D" id="1.25.40.280">
    <property type="entry name" value="alix/aip1 like domains"/>
    <property type="match status" value="1"/>
</dbReference>
<feature type="compositionally biased region" description="Low complexity" evidence="3">
    <location>
        <begin position="832"/>
        <end position="855"/>
    </location>
</feature>
<sequence>MSSYGVAPISAPSSNILSIPFRRSLHISLSATIRQYINTKYDQHPDMFQHDLETIDALRRDAVNVREPHLSGIKKLQVYAGQLAWIGGKFPIDIGAEFTWYPALGYHTERPLARNNLKYELMNVLYNLAALYSQLALNTPRGDTEGLKSAANYFSLAAGVLSHVQKSVLPELRMSNPPDDMDNNTLESLVQLFLAQSQECFWQKAVMDGYKDASIAKLAARVSDLYNLAAEAAVTSEAISSAWIHHMNAKHHHFAAAAQYRAACDCLEKRRYGEEIARLKDAVICANDGIKEGRVSSLNKTVMEDLQALKRKLEEDLKRAEKDNDLIFLNPVPPKAELKILERANMATARVPPQVANPLDYLGDHAELGPALFSKLVPFSVHVAISIYEERRDRMVNQTIIQELENLTEKIHTLLSSIGLPGSLQALEKPLGLPPSLIQHAEEIRQSDAINKIQRSFADIEKLRSNDWAIYEEGKAALAAEEEEDEQLRRKYGTSRWLRPQSQADPSGSKFWAAINEIGGYFQNSASSDEAVREKFTANKELLEILSGSNQSLMNYVPASTPVETSGDLKAAVGRLRSVYNDILRLESRRRKKVESLREAARRDDIKPDILKEAARLERTYTTTPLQTVHFEEFFEKRLDKLYEPELDALEKEAQDQENLLTLLERSNREFESQKRLVEGKGHREREQVLQKLNGAYFKYKEIGTNLEVGRKFYNDLNRIVAHGFRDAIKAWAAERRIEARNLEEELNMPPLSNLSINQQPVQSPPSGYTSPPVPQQQQQQYQQPYQQSYQQSYQQPPQPQQYQQPQQQSVFSRPAVQSPAEVSIQSWAGGQVQQPQIQPQVPPQSAQAQTSPMPGTWNPSMGIKFGGPSAGGSQGQEGTWSANSGIRFG</sequence>
<gene>
    <name evidence="5" type="ORF">TARUN_788</name>
</gene>
<organism evidence="5 6">
    <name type="scientific">Trichoderma arundinaceum</name>
    <dbReference type="NCBI Taxonomy" id="490622"/>
    <lineage>
        <taxon>Eukaryota</taxon>
        <taxon>Fungi</taxon>
        <taxon>Dikarya</taxon>
        <taxon>Ascomycota</taxon>
        <taxon>Pezizomycotina</taxon>
        <taxon>Sordariomycetes</taxon>
        <taxon>Hypocreomycetidae</taxon>
        <taxon>Hypocreales</taxon>
        <taxon>Hypocreaceae</taxon>
        <taxon>Trichoderma</taxon>
    </lineage>
</organism>
<keyword evidence="6" id="KW-1185">Reference proteome</keyword>
<feature type="domain" description="BRO1" evidence="4">
    <location>
        <begin position="15"/>
        <end position="411"/>
    </location>
</feature>
<dbReference type="Gene3D" id="1.20.120.560">
    <property type="entry name" value="alix/aip1 in complex with the ypdl late domain"/>
    <property type="match status" value="1"/>
</dbReference>